<proteinExistence type="predicted"/>
<reference evidence="2 3" key="1">
    <citation type="journal article" date="2018" name="J. Microbiol.">
        <title>Salicibibacter kimchii gen. nov., sp. nov., a moderately halophilic and alkalitolerant bacterium in the family Bacillaceae, isolated from kimchi.</title>
        <authorList>
            <person name="Jang J.Y."/>
            <person name="Oh Y.J."/>
            <person name="Lim S.K."/>
            <person name="Park H.K."/>
            <person name="Lee C."/>
            <person name="Kim J.Y."/>
            <person name="Lee M.A."/>
            <person name="Choi H.J."/>
        </authorList>
    </citation>
    <scope>NUCLEOTIDE SEQUENCE [LARGE SCALE GENOMIC DNA]</scope>
    <source>
        <strain evidence="2 3">NKC1-1</strain>
    </source>
</reference>
<evidence type="ECO:0000313" key="3">
    <source>
        <dbReference type="Proteomes" id="UP000252100"/>
    </source>
</evidence>
<dbReference type="PROSITE" id="PS50965">
    <property type="entry name" value="NERD"/>
    <property type="match status" value="1"/>
</dbReference>
<dbReference type="AlphaFoldDB" id="A0A345BWV7"/>
<protein>
    <submittedName>
        <fullName evidence="2">NERD domain-containing protein</fullName>
    </submittedName>
</protein>
<keyword evidence="3" id="KW-1185">Reference proteome</keyword>
<dbReference type="Proteomes" id="UP000252100">
    <property type="component" value="Chromosome"/>
</dbReference>
<dbReference type="KEGG" id="rue:DT065_04980"/>
<evidence type="ECO:0000313" key="2">
    <source>
        <dbReference type="EMBL" id="AXF55438.1"/>
    </source>
</evidence>
<accession>A0A345BWV7</accession>
<dbReference type="Pfam" id="PF08378">
    <property type="entry name" value="NERD"/>
    <property type="match status" value="1"/>
</dbReference>
<dbReference type="InterPro" id="IPR011528">
    <property type="entry name" value="NERD"/>
</dbReference>
<feature type="domain" description="NERD" evidence="1">
    <location>
        <begin position="1"/>
        <end position="115"/>
    </location>
</feature>
<gene>
    <name evidence="2" type="ORF">DT065_04980</name>
</gene>
<sequence length="202" mass="23491">MSSKVLPENGSWTVGWKKTYPLIVSLSTTYCSKQNRNLFQLDTLVIFQEKLFILDAKHNAGDFYIDDDKWKIISGTEIQDLLLQMKRSMTLLRKLLRMNIPIASYLIFTNSEFYLYNDSPDLPAVFPTQMPRFLKKLNSQRSRIGVKEKKIAEQLLALHKHDNPHMCVPEYDYDRLEKGVVCGACCSFMVYKGRNVYVPHVE</sequence>
<evidence type="ECO:0000259" key="1">
    <source>
        <dbReference type="PROSITE" id="PS50965"/>
    </source>
</evidence>
<name>A0A345BWV7_9BACI</name>
<dbReference type="EMBL" id="CP031092">
    <property type="protein sequence ID" value="AXF55438.1"/>
    <property type="molecule type" value="Genomic_DNA"/>
</dbReference>
<organism evidence="2 3">
    <name type="scientific">Salicibibacter kimchii</name>
    <dbReference type="NCBI Taxonomy" id="2099786"/>
    <lineage>
        <taxon>Bacteria</taxon>
        <taxon>Bacillati</taxon>
        <taxon>Bacillota</taxon>
        <taxon>Bacilli</taxon>
        <taxon>Bacillales</taxon>
        <taxon>Bacillaceae</taxon>
        <taxon>Salicibibacter</taxon>
    </lineage>
</organism>